<evidence type="ECO:0000256" key="1">
    <source>
        <dbReference type="SAM" id="MobiDB-lite"/>
    </source>
</evidence>
<sequence>MARELYIPPCVDSPPHQNHPPSLERPLRIHIQGPLPSPQPAALQLAELAFGAIYGLPTNGDRLTVRDEYNAWVREPQMSMEIDYYGVTFDYRVPKNEADPEVLAVNIIEMEEQSGEYANGIEYAQKYLRLQVDPTEYFGTKVLAVPRCCQWKKGSTDRTRINTDVQKRAQKAKDELKQEVRG</sequence>
<dbReference type="Proteomes" id="UP000799757">
    <property type="component" value="Unassembled WGS sequence"/>
</dbReference>
<protein>
    <submittedName>
        <fullName evidence="2">Uncharacterized protein</fullName>
    </submittedName>
</protein>
<feature type="region of interest" description="Disordered" evidence="1">
    <location>
        <begin position="1"/>
        <end position="20"/>
    </location>
</feature>
<keyword evidence="3" id="KW-1185">Reference proteome</keyword>
<reference evidence="2" key="1">
    <citation type="journal article" date="2020" name="Stud. Mycol.">
        <title>101 Dothideomycetes genomes: a test case for predicting lifestyles and emergence of pathogens.</title>
        <authorList>
            <person name="Haridas S."/>
            <person name="Albert R."/>
            <person name="Binder M."/>
            <person name="Bloem J."/>
            <person name="Labutti K."/>
            <person name="Salamov A."/>
            <person name="Andreopoulos B."/>
            <person name="Baker S."/>
            <person name="Barry K."/>
            <person name="Bills G."/>
            <person name="Bluhm B."/>
            <person name="Cannon C."/>
            <person name="Castanera R."/>
            <person name="Culley D."/>
            <person name="Daum C."/>
            <person name="Ezra D."/>
            <person name="Gonzalez J."/>
            <person name="Henrissat B."/>
            <person name="Kuo A."/>
            <person name="Liang C."/>
            <person name="Lipzen A."/>
            <person name="Lutzoni F."/>
            <person name="Magnuson J."/>
            <person name="Mondo S."/>
            <person name="Nolan M."/>
            <person name="Ohm R."/>
            <person name="Pangilinan J."/>
            <person name="Park H.-J."/>
            <person name="Ramirez L."/>
            <person name="Alfaro M."/>
            <person name="Sun H."/>
            <person name="Tritt A."/>
            <person name="Yoshinaga Y."/>
            <person name="Zwiers L.-H."/>
            <person name="Turgeon B."/>
            <person name="Goodwin S."/>
            <person name="Spatafora J."/>
            <person name="Crous P."/>
            <person name="Grigoriev I."/>
        </authorList>
    </citation>
    <scope>NUCLEOTIDE SEQUENCE</scope>
    <source>
        <strain evidence="2">CBS 109.77</strain>
    </source>
</reference>
<gene>
    <name evidence="2" type="ORF">K505DRAFT_354678</name>
</gene>
<dbReference type="OrthoDB" id="5150140at2759"/>
<name>A0A6A6WPQ6_9PLEO</name>
<dbReference type="EMBL" id="MU002557">
    <property type="protein sequence ID" value="KAF2786079.1"/>
    <property type="molecule type" value="Genomic_DNA"/>
</dbReference>
<dbReference type="AlphaFoldDB" id="A0A6A6WPQ6"/>
<evidence type="ECO:0000313" key="3">
    <source>
        <dbReference type="Proteomes" id="UP000799757"/>
    </source>
</evidence>
<accession>A0A6A6WPQ6</accession>
<evidence type="ECO:0000313" key="2">
    <source>
        <dbReference type="EMBL" id="KAF2786079.1"/>
    </source>
</evidence>
<organism evidence="2 3">
    <name type="scientific">Melanomma pulvis-pyrius CBS 109.77</name>
    <dbReference type="NCBI Taxonomy" id="1314802"/>
    <lineage>
        <taxon>Eukaryota</taxon>
        <taxon>Fungi</taxon>
        <taxon>Dikarya</taxon>
        <taxon>Ascomycota</taxon>
        <taxon>Pezizomycotina</taxon>
        <taxon>Dothideomycetes</taxon>
        <taxon>Pleosporomycetidae</taxon>
        <taxon>Pleosporales</taxon>
        <taxon>Melanommataceae</taxon>
        <taxon>Melanomma</taxon>
    </lineage>
</organism>
<proteinExistence type="predicted"/>